<evidence type="ECO:0000256" key="5">
    <source>
        <dbReference type="ARBA" id="ARBA00023136"/>
    </source>
</evidence>
<evidence type="ECO:0000256" key="2">
    <source>
        <dbReference type="ARBA" id="ARBA00022448"/>
    </source>
</evidence>
<feature type="transmembrane region" description="Helical" evidence="6">
    <location>
        <begin position="60"/>
        <end position="80"/>
    </location>
</feature>
<dbReference type="InterPro" id="IPR000849">
    <property type="entry name" value="Sugar_P_transporter"/>
</dbReference>
<dbReference type="Gene3D" id="1.20.1250.20">
    <property type="entry name" value="MFS general substrate transporter like domains"/>
    <property type="match status" value="2"/>
</dbReference>
<name>A0A850QZD7_9LACO</name>
<dbReference type="PIRSF" id="PIRSF002808">
    <property type="entry name" value="Hexose_phosphate_transp"/>
    <property type="match status" value="1"/>
</dbReference>
<dbReference type="SUPFAM" id="SSF103473">
    <property type="entry name" value="MFS general substrate transporter"/>
    <property type="match status" value="1"/>
</dbReference>
<feature type="transmembrane region" description="Helical" evidence="6">
    <location>
        <begin position="117"/>
        <end position="137"/>
    </location>
</feature>
<dbReference type="GO" id="GO:0005886">
    <property type="term" value="C:plasma membrane"/>
    <property type="evidence" value="ECO:0007669"/>
    <property type="project" value="UniProtKB-SubCell"/>
</dbReference>
<feature type="transmembrane region" description="Helical" evidence="6">
    <location>
        <begin position="399"/>
        <end position="422"/>
    </location>
</feature>
<dbReference type="EMBL" id="JABZEC010000002">
    <property type="protein sequence ID" value="NVY96139.1"/>
    <property type="molecule type" value="Genomic_DNA"/>
</dbReference>
<dbReference type="PANTHER" id="PTHR43826">
    <property type="entry name" value="GLUCOSE-6-PHOSPHATE EXCHANGER SLC37A4"/>
    <property type="match status" value="1"/>
</dbReference>
<evidence type="ECO:0000259" key="7">
    <source>
        <dbReference type="PROSITE" id="PS50850"/>
    </source>
</evidence>
<evidence type="ECO:0000256" key="3">
    <source>
        <dbReference type="ARBA" id="ARBA00022692"/>
    </source>
</evidence>
<keyword evidence="4 6" id="KW-1133">Transmembrane helix</keyword>
<evidence type="ECO:0000256" key="1">
    <source>
        <dbReference type="ARBA" id="ARBA00004651"/>
    </source>
</evidence>
<organism evidence="8 9">
    <name type="scientific">Bombilactobacillus apium</name>
    <dbReference type="NCBI Taxonomy" id="2675299"/>
    <lineage>
        <taxon>Bacteria</taxon>
        <taxon>Bacillati</taxon>
        <taxon>Bacillota</taxon>
        <taxon>Bacilli</taxon>
        <taxon>Lactobacillales</taxon>
        <taxon>Lactobacillaceae</taxon>
        <taxon>Bombilactobacillus</taxon>
    </lineage>
</organism>
<keyword evidence="3 6" id="KW-0812">Transmembrane</keyword>
<dbReference type="RefSeq" id="WP_176942297.1">
    <property type="nucleotide sequence ID" value="NZ_JABZEC010000002.1"/>
</dbReference>
<keyword evidence="2" id="KW-0813">Transport</keyword>
<feature type="transmembrane region" description="Helical" evidence="6">
    <location>
        <begin position="336"/>
        <end position="355"/>
    </location>
</feature>
<evidence type="ECO:0000313" key="8">
    <source>
        <dbReference type="EMBL" id="NVY96139.1"/>
    </source>
</evidence>
<reference evidence="8 9" key="1">
    <citation type="submission" date="2020-06" db="EMBL/GenBank/DDBJ databases">
        <authorList>
            <person name="Kang J."/>
        </authorList>
    </citation>
    <scope>NUCLEOTIDE SEQUENCE [LARGE SCALE GENOMIC DNA]</scope>
    <source>
        <strain evidence="8 9">DCY120</strain>
    </source>
</reference>
<comment type="subcellular location">
    <subcellularLocation>
        <location evidence="1">Cell membrane</location>
        <topology evidence="1">Multi-pass membrane protein</topology>
    </subcellularLocation>
</comment>
<evidence type="ECO:0000313" key="9">
    <source>
        <dbReference type="Proteomes" id="UP000563523"/>
    </source>
</evidence>
<dbReference type="InterPro" id="IPR051337">
    <property type="entry name" value="OPA_Antiporter"/>
</dbReference>
<dbReference type="GO" id="GO:0035435">
    <property type="term" value="P:phosphate ion transmembrane transport"/>
    <property type="evidence" value="ECO:0007669"/>
    <property type="project" value="TreeGrafter"/>
</dbReference>
<feature type="transmembrane region" description="Helical" evidence="6">
    <location>
        <begin position="27"/>
        <end position="45"/>
    </location>
</feature>
<feature type="domain" description="Major facilitator superfamily (MFS) profile" evidence="7">
    <location>
        <begin position="27"/>
        <end position="454"/>
    </location>
</feature>
<sequence length="456" mass="49211">MFKKLLAPPGKKPLLPAAEIKKKYPRYRMQVLLSIFIGYMGYYFVRNTTSILSGILKMSATQIGLISCASFVAYGVSKFVMGLVSDESNSKIFLPIGLLLSGLVNILIGVLPNIVTSVWLFTIMYLINGWLQGMGYPPGARTLVYWFGDKERIKYSTLWNLSHNVGGALAPALAGAGLAIAGTNPLSQTKAAYWFPGLVVCVLAVLVYFLQEDTPESVGLPAIEDYKPEEYNRKKKESKTDVPAQQLGIGETVKTYILPNHKLMWASLYGAFVYILRYGIVSWAPKFLTTSAAEGGKGINSAAGMGGFSFFEIGGIVGMLLAGYISAKIFKNSKPLTNVAFLIIAIILIGVYWFIPAGQEYMLLDYAILILLGCAIYGPVMMIGLYAMELVPKSAAGAASGLTGTFSYIGGAAVATLLIGVIVDHFGWAAAFVLFGFSGIAAIICTLLSRDKSLEF</sequence>
<dbReference type="PROSITE" id="PS50850">
    <property type="entry name" value="MFS"/>
    <property type="match status" value="1"/>
</dbReference>
<dbReference type="InterPro" id="IPR020846">
    <property type="entry name" value="MFS_dom"/>
</dbReference>
<evidence type="ECO:0000256" key="4">
    <source>
        <dbReference type="ARBA" id="ARBA00022989"/>
    </source>
</evidence>
<protein>
    <submittedName>
        <fullName evidence="8">MFS transporter</fullName>
    </submittedName>
</protein>
<feature type="transmembrane region" description="Helical" evidence="6">
    <location>
        <begin position="158"/>
        <end position="181"/>
    </location>
</feature>
<dbReference type="GO" id="GO:0061513">
    <property type="term" value="F:glucose 6-phosphate:phosphate antiporter activity"/>
    <property type="evidence" value="ECO:0007669"/>
    <property type="project" value="TreeGrafter"/>
</dbReference>
<dbReference type="Proteomes" id="UP000563523">
    <property type="component" value="Unassembled WGS sequence"/>
</dbReference>
<feature type="transmembrane region" description="Helical" evidence="6">
    <location>
        <begin position="304"/>
        <end position="324"/>
    </location>
</feature>
<dbReference type="InterPro" id="IPR011701">
    <property type="entry name" value="MFS"/>
</dbReference>
<dbReference type="PANTHER" id="PTHR43826:SF3">
    <property type="entry name" value="GLUCOSE-6-PHOSPHATE EXCHANGER SLC37A4"/>
    <property type="match status" value="1"/>
</dbReference>
<dbReference type="AlphaFoldDB" id="A0A850QZD7"/>
<dbReference type="InterPro" id="IPR036259">
    <property type="entry name" value="MFS_trans_sf"/>
</dbReference>
<gene>
    <name evidence="8" type="ORF">HU830_02945</name>
</gene>
<dbReference type="CDD" id="cd17345">
    <property type="entry name" value="MFS_GlpT"/>
    <property type="match status" value="1"/>
</dbReference>
<feature type="transmembrane region" description="Helical" evidence="6">
    <location>
        <begin position="193"/>
        <end position="210"/>
    </location>
</feature>
<feature type="transmembrane region" description="Helical" evidence="6">
    <location>
        <begin position="367"/>
        <end position="387"/>
    </location>
</feature>
<keyword evidence="5 6" id="KW-0472">Membrane</keyword>
<feature type="transmembrane region" description="Helical" evidence="6">
    <location>
        <begin position="263"/>
        <end position="284"/>
    </location>
</feature>
<keyword evidence="9" id="KW-1185">Reference proteome</keyword>
<accession>A0A850QZD7</accession>
<evidence type="ECO:0000256" key="6">
    <source>
        <dbReference type="SAM" id="Phobius"/>
    </source>
</evidence>
<feature type="transmembrane region" description="Helical" evidence="6">
    <location>
        <begin position="428"/>
        <end position="448"/>
    </location>
</feature>
<feature type="transmembrane region" description="Helical" evidence="6">
    <location>
        <begin position="92"/>
        <end position="111"/>
    </location>
</feature>
<proteinExistence type="predicted"/>
<dbReference type="Pfam" id="PF07690">
    <property type="entry name" value="MFS_1"/>
    <property type="match status" value="1"/>
</dbReference>
<comment type="caution">
    <text evidence="8">The sequence shown here is derived from an EMBL/GenBank/DDBJ whole genome shotgun (WGS) entry which is preliminary data.</text>
</comment>